<sequence length="612" mass="65392">MLSILLFAPAAALALELESPSLLDWTSPVTPLQLGARSHPVYDPGFALFDRSIVGRAPLDATPLQNNVPIPLNLAPGASACYVVQKSVIFGGSGSAGSSSSSRELKRDEDMERRADDDKPSSDDKNEGGGSPTKTLYLSANTCLQPLSSQGASEVPPQLRIYISTSSKDGCPDPTKPAAGVQSKAFEQGAVMYGLNATGDVYVTVQAPNVTDKFQGIYNFEIAASVDAYYYQYSSQAGQLLWMDSDATSALLQTASLTNDRSQIASIMKGAPQYDLFVQGTKAPVLNGLMRSVCGMNNIAQIASKRLDNGEMNNNEVVRTKMTDKGPGGWPRQQFYFQGLNSSTSYYGILVKHGNSTTGSKRQSTAAIGGGGIVFPPTDFQTSAGTNCNLITDLDFCEDVQWAAPGNNKYNNTELGNLYDAYAKAMYGNFQKVMMQIPCEAPSTQRYSLAANCDNCTTAYKQWLCAVAIPRCEDFSTESNYTIPRNAAQAFPNGTFLPDALRNELMQTPAFNTSRTSFIDEVIAPGPYKEILPCADLCYAVVQGCPAAMGFGCPRSGKLGFNVSYALRDRNGGAVSCNYPGEPRTQVSASGATTPSLMLLIGALGLGSMLLL</sequence>
<organism evidence="2 3">
    <name type="scientific">Trichoderma citrinoviride</name>
    <dbReference type="NCBI Taxonomy" id="58853"/>
    <lineage>
        <taxon>Eukaryota</taxon>
        <taxon>Fungi</taxon>
        <taxon>Dikarya</taxon>
        <taxon>Ascomycota</taxon>
        <taxon>Pezizomycotina</taxon>
        <taxon>Sordariomycetes</taxon>
        <taxon>Hypocreomycetidae</taxon>
        <taxon>Hypocreales</taxon>
        <taxon>Hypocreaceae</taxon>
        <taxon>Trichoderma</taxon>
    </lineage>
</organism>
<gene>
    <name evidence="2" type="ORF">BBK36DRAFT_1127859</name>
</gene>
<dbReference type="PANTHER" id="PTHR39142">
    <property type="entry name" value="MID1P"/>
    <property type="match status" value="1"/>
</dbReference>
<name>A0A2T4B0E7_9HYPO</name>
<dbReference type="RefSeq" id="XP_024746117.1">
    <property type="nucleotide sequence ID" value="XM_024891562.1"/>
</dbReference>
<dbReference type="Proteomes" id="UP000241546">
    <property type="component" value="Unassembled WGS sequence"/>
</dbReference>
<keyword evidence="3" id="KW-1185">Reference proteome</keyword>
<feature type="compositionally biased region" description="Basic and acidic residues" evidence="1">
    <location>
        <begin position="103"/>
        <end position="127"/>
    </location>
</feature>
<dbReference type="PANTHER" id="PTHR39142:SF1">
    <property type="entry name" value="AEL197CP"/>
    <property type="match status" value="1"/>
</dbReference>
<dbReference type="Pfam" id="PF12929">
    <property type="entry name" value="Mid1"/>
    <property type="match status" value="1"/>
</dbReference>
<accession>A0A2T4B0E7</accession>
<dbReference type="InterPro" id="IPR024338">
    <property type="entry name" value="MID1/Yam8"/>
</dbReference>
<protein>
    <submittedName>
        <fullName evidence="2">Calcium permeable channel</fullName>
    </submittedName>
</protein>
<dbReference type="GeneID" id="36599680"/>
<evidence type="ECO:0000256" key="1">
    <source>
        <dbReference type="SAM" id="MobiDB-lite"/>
    </source>
</evidence>
<dbReference type="OrthoDB" id="5405745at2759"/>
<dbReference type="GO" id="GO:0098703">
    <property type="term" value="P:calcium ion import across plasma membrane"/>
    <property type="evidence" value="ECO:0007669"/>
    <property type="project" value="InterPro"/>
</dbReference>
<evidence type="ECO:0000313" key="2">
    <source>
        <dbReference type="EMBL" id="PTB62797.1"/>
    </source>
</evidence>
<feature type="region of interest" description="Disordered" evidence="1">
    <location>
        <begin position="93"/>
        <end position="135"/>
    </location>
</feature>
<evidence type="ECO:0000313" key="3">
    <source>
        <dbReference type="Proteomes" id="UP000241546"/>
    </source>
</evidence>
<proteinExistence type="predicted"/>
<dbReference type="EMBL" id="KZ680221">
    <property type="protein sequence ID" value="PTB62797.1"/>
    <property type="molecule type" value="Genomic_DNA"/>
</dbReference>
<reference evidence="3" key="1">
    <citation type="submission" date="2016-07" db="EMBL/GenBank/DDBJ databases">
        <title>Multiple horizontal gene transfer events from other fungi enriched the ability of initially mycotrophic Trichoderma (Ascomycota) to feed on dead plant biomass.</title>
        <authorList>
            <consortium name="DOE Joint Genome Institute"/>
            <person name="Atanasova L."/>
            <person name="Chenthamara K."/>
            <person name="Zhang J."/>
            <person name="Grujic M."/>
            <person name="Henrissat B."/>
            <person name="Kuo A."/>
            <person name="Aerts A."/>
            <person name="Salamov A."/>
            <person name="Lipzen A."/>
            <person name="Labutti K."/>
            <person name="Barry K."/>
            <person name="Miao Y."/>
            <person name="Rahimi M.J."/>
            <person name="Shen Q."/>
            <person name="Grigoriev I.V."/>
            <person name="Kubicek C.P."/>
            <person name="Druzhinina I.S."/>
        </authorList>
    </citation>
    <scope>NUCLEOTIDE SEQUENCE [LARGE SCALE GENOMIC DNA]</scope>
    <source>
        <strain evidence="3">TUCIM 6016</strain>
    </source>
</reference>
<dbReference type="AlphaFoldDB" id="A0A2T4B0E7"/>
<dbReference type="GO" id="GO:0005262">
    <property type="term" value="F:calcium channel activity"/>
    <property type="evidence" value="ECO:0007669"/>
    <property type="project" value="InterPro"/>
</dbReference>